<sequence length="285" mass="32275">MPGGMQEIKRRIRSVESTKKITKAMELVATSKLRKTRNQLEQSKPYYTNVALMTAEILANCKGDNDSVYLIENKNVKKDVYVVIASSLGLCGGYNANIFKEIKNVIKPDDYVYSVGSKVTSYLNKNHQGITDSKYESLNMTFNFKDIINLVNELTRMYCEKEIGKIKIVYTEFVNNLTFKPRIVTLLPIDPNDFDQIEISKKTTLFEPSSQEVLDNLIPMYLQAVIYGYIIESSTSENAARRISMENATDNADELTEQLLLKYNQARQTAITNEISEIVAGANAQ</sequence>
<dbReference type="InterPro" id="IPR035968">
    <property type="entry name" value="ATP_synth_F1_ATPase_gsu"/>
</dbReference>
<dbReference type="GO" id="GO:0045259">
    <property type="term" value="C:proton-transporting ATP synthase complex"/>
    <property type="evidence" value="ECO:0007669"/>
    <property type="project" value="UniProtKB-KW"/>
</dbReference>
<dbReference type="GO" id="GO:0042777">
    <property type="term" value="P:proton motive force-driven plasma membrane ATP synthesis"/>
    <property type="evidence" value="ECO:0007669"/>
    <property type="project" value="UniProtKB-UniRule"/>
</dbReference>
<comment type="function">
    <text evidence="1 10">Produces ATP from ADP in the presence of a proton gradient across the membrane. The gamma chain is believed to be important in regulating ATPase activity and the flow of protons through the CF(0) complex.</text>
</comment>
<evidence type="ECO:0000313" key="11">
    <source>
        <dbReference type="EMBL" id="MBS5587967.1"/>
    </source>
</evidence>
<keyword evidence="7 10" id="KW-0472">Membrane</keyword>
<accession>A0A943EJR5</accession>
<evidence type="ECO:0000256" key="2">
    <source>
        <dbReference type="ARBA" id="ARBA00004170"/>
    </source>
</evidence>
<dbReference type="RefSeq" id="WP_303886480.1">
    <property type="nucleotide sequence ID" value="NZ_JAGZCC010000016.1"/>
</dbReference>
<dbReference type="PANTHER" id="PTHR11693">
    <property type="entry name" value="ATP SYNTHASE GAMMA CHAIN"/>
    <property type="match status" value="1"/>
</dbReference>
<name>A0A943EJR5_9FIRM</name>
<evidence type="ECO:0000256" key="3">
    <source>
        <dbReference type="ARBA" id="ARBA00007681"/>
    </source>
</evidence>
<keyword evidence="6 10" id="KW-0406">Ion transport</keyword>
<keyword evidence="8 10" id="KW-0139">CF(1)</keyword>
<dbReference type="EMBL" id="JAGZCC010000016">
    <property type="protein sequence ID" value="MBS5587967.1"/>
    <property type="molecule type" value="Genomic_DNA"/>
</dbReference>
<evidence type="ECO:0000256" key="7">
    <source>
        <dbReference type="ARBA" id="ARBA00023136"/>
    </source>
</evidence>
<keyword evidence="5 10" id="KW-0375">Hydrogen ion transport</keyword>
<dbReference type="Proteomes" id="UP000751224">
    <property type="component" value="Unassembled WGS sequence"/>
</dbReference>
<dbReference type="HAMAP" id="MF_00815">
    <property type="entry name" value="ATP_synth_gamma_bact"/>
    <property type="match status" value="1"/>
</dbReference>
<dbReference type="Gene3D" id="3.40.1380.10">
    <property type="match status" value="1"/>
</dbReference>
<evidence type="ECO:0000256" key="8">
    <source>
        <dbReference type="ARBA" id="ARBA00023196"/>
    </source>
</evidence>
<dbReference type="AlphaFoldDB" id="A0A943EJR5"/>
<keyword evidence="4 10" id="KW-0813">Transport</keyword>
<dbReference type="Gene3D" id="1.10.287.80">
    <property type="entry name" value="ATP synthase, gamma subunit, helix hairpin domain"/>
    <property type="match status" value="1"/>
</dbReference>
<comment type="caution">
    <text evidence="11">The sequence shown here is derived from an EMBL/GenBank/DDBJ whole genome shotgun (WGS) entry which is preliminary data.</text>
</comment>
<proteinExistence type="inferred from homology"/>
<dbReference type="PROSITE" id="PS00153">
    <property type="entry name" value="ATPASE_GAMMA"/>
    <property type="match status" value="1"/>
</dbReference>
<comment type="similarity">
    <text evidence="3 10">Belongs to the ATPase gamma chain family.</text>
</comment>
<dbReference type="Pfam" id="PF00231">
    <property type="entry name" value="ATP-synt"/>
    <property type="match status" value="1"/>
</dbReference>
<dbReference type="InterPro" id="IPR023632">
    <property type="entry name" value="ATP_synth_F1_gsu_CS"/>
</dbReference>
<evidence type="ECO:0000256" key="10">
    <source>
        <dbReference type="HAMAP-Rule" id="MF_00815"/>
    </source>
</evidence>
<evidence type="ECO:0000256" key="9">
    <source>
        <dbReference type="ARBA" id="ARBA00023310"/>
    </source>
</evidence>
<evidence type="ECO:0000313" key="12">
    <source>
        <dbReference type="Proteomes" id="UP000751224"/>
    </source>
</evidence>
<evidence type="ECO:0000256" key="4">
    <source>
        <dbReference type="ARBA" id="ARBA00022448"/>
    </source>
</evidence>
<dbReference type="PRINTS" id="PR00126">
    <property type="entry name" value="ATPASEGAMMA"/>
</dbReference>
<keyword evidence="9 10" id="KW-0066">ATP synthesis</keyword>
<comment type="subcellular location">
    <subcellularLocation>
        <location evidence="10">Cell membrane</location>
        <topology evidence="10">Peripheral membrane protein</topology>
    </subcellularLocation>
    <subcellularLocation>
        <location evidence="2">Membrane</location>
        <topology evidence="2">Peripheral membrane protein</topology>
    </subcellularLocation>
</comment>
<dbReference type="CDD" id="cd12151">
    <property type="entry name" value="F1-ATPase_gamma"/>
    <property type="match status" value="1"/>
</dbReference>
<keyword evidence="10" id="KW-1003">Cell membrane</keyword>
<protein>
    <recommendedName>
        <fullName evidence="10">ATP synthase gamma chain</fullName>
    </recommendedName>
    <alternativeName>
        <fullName evidence="10">ATP synthase F1 sector gamma subunit</fullName>
    </alternativeName>
    <alternativeName>
        <fullName evidence="10">F-ATPase gamma subunit</fullName>
    </alternativeName>
</protein>
<dbReference type="GO" id="GO:0005886">
    <property type="term" value="C:plasma membrane"/>
    <property type="evidence" value="ECO:0007669"/>
    <property type="project" value="UniProtKB-SubCell"/>
</dbReference>
<dbReference type="SUPFAM" id="SSF52943">
    <property type="entry name" value="ATP synthase (F1-ATPase), gamma subunit"/>
    <property type="match status" value="1"/>
</dbReference>
<evidence type="ECO:0000256" key="6">
    <source>
        <dbReference type="ARBA" id="ARBA00023065"/>
    </source>
</evidence>
<dbReference type="InterPro" id="IPR000131">
    <property type="entry name" value="ATP_synth_F1_gsu"/>
</dbReference>
<organism evidence="11 12">
    <name type="scientific">Thomasclavelia spiroformis</name>
    <dbReference type="NCBI Taxonomy" id="29348"/>
    <lineage>
        <taxon>Bacteria</taxon>
        <taxon>Bacillati</taxon>
        <taxon>Bacillota</taxon>
        <taxon>Erysipelotrichia</taxon>
        <taxon>Erysipelotrichales</taxon>
        <taxon>Coprobacillaceae</taxon>
        <taxon>Thomasclavelia</taxon>
    </lineage>
</organism>
<comment type="subunit">
    <text evidence="10">F-type ATPases have 2 components, CF(1) - the catalytic core - and CF(0) - the membrane proton channel. CF(1) has five subunits: alpha(3), beta(3), gamma(1), delta(1), epsilon(1). CF(0) has three main subunits: a, b and c.</text>
</comment>
<reference evidence="11" key="1">
    <citation type="submission" date="2021-02" db="EMBL/GenBank/DDBJ databases">
        <title>Infant gut strain persistence is associated with maternal origin, phylogeny, and functional potential including surface adhesion and iron acquisition.</title>
        <authorList>
            <person name="Lou Y.C."/>
        </authorList>
    </citation>
    <scope>NUCLEOTIDE SEQUENCE</scope>
    <source>
        <strain evidence="11">L3_108_000G1_dasL3_108_000G1_metabat.metabat.11</strain>
    </source>
</reference>
<dbReference type="NCBIfam" id="TIGR01146">
    <property type="entry name" value="ATPsyn_F1gamma"/>
    <property type="match status" value="1"/>
</dbReference>
<evidence type="ECO:0000256" key="1">
    <source>
        <dbReference type="ARBA" id="ARBA00003456"/>
    </source>
</evidence>
<dbReference type="PANTHER" id="PTHR11693:SF22">
    <property type="entry name" value="ATP SYNTHASE SUBUNIT GAMMA, MITOCHONDRIAL"/>
    <property type="match status" value="1"/>
</dbReference>
<gene>
    <name evidence="10 11" type="primary">atpG</name>
    <name evidence="11" type="ORF">KHX14_03995</name>
</gene>
<dbReference type="GO" id="GO:0005524">
    <property type="term" value="F:ATP binding"/>
    <property type="evidence" value="ECO:0007669"/>
    <property type="project" value="UniProtKB-UniRule"/>
</dbReference>
<dbReference type="GO" id="GO:0046933">
    <property type="term" value="F:proton-transporting ATP synthase activity, rotational mechanism"/>
    <property type="evidence" value="ECO:0007669"/>
    <property type="project" value="UniProtKB-UniRule"/>
</dbReference>
<evidence type="ECO:0000256" key="5">
    <source>
        <dbReference type="ARBA" id="ARBA00022781"/>
    </source>
</evidence>